<keyword evidence="4" id="KW-0508">mRNA splicing</keyword>
<dbReference type="InterPro" id="IPR003107">
    <property type="entry name" value="HAT"/>
</dbReference>
<dbReference type="Proteomes" id="UP001583172">
    <property type="component" value="Unassembled WGS sequence"/>
</dbReference>
<keyword evidence="2" id="KW-0507">mRNA processing</keyword>
<organism evidence="7 8">
    <name type="scientific">Humicola insolens</name>
    <name type="common">Soft-rot fungus</name>
    <dbReference type="NCBI Taxonomy" id="85995"/>
    <lineage>
        <taxon>Eukaryota</taxon>
        <taxon>Fungi</taxon>
        <taxon>Dikarya</taxon>
        <taxon>Ascomycota</taxon>
        <taxon>Pezizomycotina</taxon>
        <taxon>Sordariomycetes</taxon>
        <taxon>Sordariomycetidae</taxon>
        <taxon>Sordariales</taxon>
        <taxon>Chaetomiaceae</taxon>
        <taxon>Mycothermus</taxon>
    </lineage>
</organism>
<dbReference type="Pfam" id="PF23240">
    <property type="entry name" value="HAT_PRP39_N"/>
    <property type="match status" value="2"/>
</dbReference>
<keyword evidence="5" id="KW-0539">Nucleus</keyword>
<comment type="caution">
    <text evidence="7">The sequence shown here is derived from an EMBL/GenBank/DDBJ whole genome shotgun (WGS) entry which is preliminary data.</text>
</comment>
<dbReference type="SUPFAM" id="SSF48452">
    <property type="entry name" value="TPR-like"/>
    <property type="match status" value="2"/>
</dbReference>
<keyword evidence="8" id="KW-1185">Reference proteome</keyword>
<evidence type="ECO:0000313" key="8">
    <source>
        <dbReference type="Proteomes" id="UP001583172"/>
    </source>
</evidence>
<gene>
    <name evidence="7" type="ORF">VTJ49DRAFT_5253</name>
</gene>
<sequence>MGDFANYGGTDEENAEIKRLNIELESDPDNFENWEKLIRACEGLEGGLNRNSSPQALATLRDAYDRFLLKFPLLFGYWKKYADLEFNISGPESAEMVYERGCASITNSVDLWTEYCSFKMETTHNPDLQACEAGRRRRPRTRHDHSDHSTARDMALLCSADDIPCAMAFHHPFPARTFPGVLFERAASHIGLDFLSHPFWDKYLEYETRQEAQDRIFAILNRVIHIPMHQYARYFERFRQMAHSRPLTELVPADELARYRSAVELEAAQFAMQKTELEIERDIRAKIDAAFYLVFQRTQEETSKRWTYEAEIKRPYFHVTELEHQQLANWRKYLDFEESEGNYQRIVCLYERCLVTCALYEEFWLRYARWMSAQEGKEEEVRNIYQRAATLFVPVSRPGIRLQYAYFEEMCGRLDVARDIHAAILLKLPDCVEAIVSWANLQRRQSGLDAAIEVYKAQIDAPTVDLFTKAALVVEWAFLLWKVKGSPDEARAAFAKNVEWYADSRHFWQKYLEFELEQPTSADVEAQHFARIKHLFADLRTKSRLSPGIKQEIGKVYMTYLQQRGGKQAMKEFLLIDRELFGSQSVSPITKAKVSKDGASLPELDEATRGKAERRYPNFYELYVDPDPSAQGPASFH</sequence>
<reference evidence="7 8" key="1">
    <citation type="journal article" date="2024" name="Commun. Biol.">
        <title>Comparative genomic analysis of thermophilic fungi reveals convergent evolutionary adaptations and gene losses.</title>
        <authorList>
            <person name="Steindorff A.S."/>
            <person name="Aguilar-Pontes M.V."/>
            <person name="Robinson A.J."/>
            <person name="Andreopoulos B."/>
            <person name="LaButti K."/>
            <person name="Kuo A."/>
            <person name="Mondo S."/>
            <person name="Riley R."/>
            <person name="Otillar R."/>
            <person name="Haridas S."/>
            <person name="Lipzen A."/>
            <person name="Grimwood J."/>
            <person name="Schmutz J."/>
            <person name="Clum A."/>
            <person name="Reid I.D."/>
            <person name="Moisan M.C."/>
            <person name="Butler G."/>
            <person name="Nguyen T.T.M."/>
            <person name="Dewar K."/>
            <person name="Conant G."/>
            <person name="Drula E."/>
            <person name="Henrissat B."/>
            <person name="Hansel C."/>
            <person name="Singer S."/>
            <person name="Hutchinson M.I."/>
            <person name="de Vries R.P."/>
            <person name="Natvig D.O."/>
            <person name="Powell A.J."/>
            <person name="Tsang A."/>
            <person name="Grigoriev I.V."/>
        </authorList>
    </citation>
    <scope>NUCLEOTIDE SEQUENCE [LARGE SCALE GENOMIC DNA]</scope>
    <source>
        <strain evidence="7 8">CBS 620.91</strain>
    </source>
</reference>
<evidence type="ECO:0008006" key="9">
    <source>
        <dbReference type="Google" id="ProtNLM"/>
    </source>
</evidence>
<dbReference type="Gene3D" id="1.25.40.10">
    <property type="entry name" value="Tetratricopeptide repeat domain"/>
    <property type="match status" value="2"/>
</dbReference>
<keyword evidence="3" id="KW-0677">Repeat</keyword>
<accession>A0ABR3V3I8</accession>
<dbReference type="PANTHER" id="PTHR17204">
    <property type="entry name" value="PRE-MRNA PROCESSING PROTEIN PRP39-RELATED"/>
    <property type="match status" value="1"/>
</dbReference>
<evidence type="ECO:0000256" key="6">
    <source>
        <dbReference type="ARBA" id="ARBA00038019"/>
    </source>
</evidence>
<comment type="similarity">
    <text evidence="6">Belongs to the PRP39 family.</text>
</comment>
<proteinExistence type="inferred from homology"/>
<dbReference type="Pfam" id="PF23241">
    <property type="entry name" value="HAT_PRP39_C"/>
    <property type="match status" value="1"/>
</dbReference>
<evidence type="ECO:0000256" key="5">
    <source>
        <dbReference type="ARBA" id="ARBA00023242"/>
    </source>
</evidence>
<protein>
    <recommendedName>
        <fullName evidence="9">Pre-mRNA-processing factor 39</fullName>
    </recommendedName>
</protein>
<evidence type="ECO:0000256" key="1">
    <source>
        <dbReference type="ARBA" id="ARBA00004123"/>
    </source>
</evidence>
<name>A0ABR3V3I8_HUMIN</name>
<evidence type="ECO:0000313" key="7">
    <source>
        <dbReference type="EMBL" id="KAL1836352.1"/>
    </source>
</evidence>
<dbReference type="EMBL" id="JAZGSY010000424">
    <property type="protein sequence ID" value="KAL1836352.1"/>
    <property type="molecule type" value="Genomic_DNA"/>
</dbReference>
<dbReference type="PANTHER" id="PTHR17204:SF5">
    <property type="entry name" value="PRE-MRNA-PROCESSING FACTOR 39"/>
    <property type="match status" value="1"/>
</dbReference>
<evidence type="ECO:0000256" key="2">
    <source>
        <dbReference type="ARBA" id="ARBA00022664"/>
    </source>
</evidence>
<evidence type="ECO:0000256" key="4">
    <source>
        <dbReference type="ARBA" id="ARBA00023187"/>
    </source>
</evidence>
<dbReference type="InterPro" id="IPR059164">
    <property type="entry name" value="HAT_PRP39_C"/>
</dbReference>
<dbReference type="InterPro" id="IPR011990">
    <property type="entry name" value="TPR-like_helical_dom_sf"/>
</dbReference>
<dbReference type="SMART" id="SM00386">
    <property type="entry name" value="HAT"/>
    <property type="match status" value="8"/>
</dbReference>
<comment type="subcellular location">
    <subcellularLocation>
        <location evidence="1">Nucleus</location>
    </subcellularLocation>
</comment>
<evidence type="ECO:0000256" key="3">
    <source>
        <dbReference type="ARBA" id="ARBA00022737"/>
    </source>
</evidence>